<evidence type="ECO:0000313" key="3">
    <source>
        <dbReference type="Proteomes" id="UP000000925"/>
    </source>
</evidence>
<feature type="chain" id="PRO_5003071586" evidence="1">
    <location>
        <begin position="19"/>
        <end position="134"/>
    </location>
</feature>
<keyword evidence="1" id="KW-0732">Signal</keyword>
<dbReference type="AlphaFoldDB" id="D5EME0"/>
<organism evidence="2 3">
    <name type="scientific">Coraliomargarita akajimensis (strain DSM 45221 / IAM 15411 / JCM 23193 / KCTC 12865 / 04OKA010-24)</name>
    <dbReference type="NCBI Taxonomy" id="583355"/>
    <lineage>
        <taxon>Bacteria</taxon>
        <taxon>Pseudomonadati</taxon>
        <taxon>Verrucomicrobiota</taxon>
        <taxon>Opitutia</taxon>
        <taxon>Puniceicoccales</taxon>
        <taxon>Coraliomargaritaceae</taxon>
        <taxon>Coraliomargarita</taxon>
    </lineage>
</organism>
<gene>
    <name evidence="2" type="ordered locus">Caka_0321</name>
</gene>
<accession>D5EME0</accession>
<dbReference type="HOGENOM" id="CLU_1892655_0_0_0"/>
<dbReference type="STRING" id="583355.Caka_0321"/>
<name>D5EME0_CORAD</name>
<evidence type="ECO:0000256" key="1">
    <source>
        <dbReference type="SAM" id="SignalP"/>
    </source>
</evidence>
<feature type="signal peptide" evidence="1">
    <location>
        <begin position="1"/>
        <end position="18"/>
    </location>
</feature>
<dbReference type="RefSeq" id="WP_013042072.1">
    <property type="nucleotide sequence ID" value="NC_014008.1"/>
</dbReference>
<sequence>MRKLLLILLLPLSLSAEAPFGDLIQRLIVVDEKKSENVVIWILWALEHPKDPFVAIKNEKKIEFLTYLSMTPYEELEKVEVIDPFSANNKMIQTGWTSYIVANRDRLDQVEVHLDEKKSTSLSALLESYPITTE</sequence>
<protein>
    <submittedName>
        <fullName evidence="2">Uncharacterized protein</fullName>
    </submittedName>
</protein>
<dbReference type="KEGG" id="caa:Caka_0321"/>
<reference evidence="2 3" key="1">
    <citation type="journal article" date="2010" name="Stand. Genomic Sci.">
        <title>Complete genome sequence of Coraliomargarita akajimensis type strain (04OKA010-24).</title>
        <authorList>
            <person name="Mavromatis K."/>
            <person name="Abt B."/>
            <person name="Brambilla E."/>
            <person name="Lapidus A."/>
            <person name="Copeland A."/>
            <person name="Deshpande S."/>
            <person name="Nolan M."/>
            <person name="Lucas S."/>
            <person name="Tice H."/>
            <person name="Cheng J.F."/>
            <person name="Han C."/>
            <person name="Detter J.C."/>
            <person name="Woyke T."/>
            <person name="Goodwin L."/>
            <person name="Pitluck S."/>
            <person name="Held B."/>
            <person name="Brettin T."/>
            <person name="Tapia R."/>
            <person name="Ivanova N."/>
            <person name="Mikhailova N."/>
            <person name="Pati A."/>
            <person name="Liolios K."/>
            <person name="Chen A."/>
            <person name="Palaniappan K."/>
            <person name="Land M."/>
            <person name="Hauser L."/>
            <person name="Chang Y.J."/>
            <person name="Jeffries C.D."/>
            <person name="Rohde M."/>
            <person name="Goker M."/>
            <person name="Bristow J."/>
            <person name="Eisen J.A."/>
            <person name="Markowitz V."/>
            <person name="Hugenholtz P."/>
            <person name="Klenk H.P."/>
            <person name="Kyrpides N.C."/>
        </authorList>
    </citation>
    <scope>NUCLEOTIDE SEQUENCE [LARGE SCALE GENOMIC DNA]</scope>
    <source>
        <strain evidence="3">DSM 45221 / IAM 15411 / JCM 23193 / KCTC 12865</strain>
    </source>
</reference>
<keyword evidence="3" id="KW-1185">Reference proteome</keyword>
<dbReference type="EMBL" id="CP001998">
    <property type="protein sequence ID" value="ADE53346.1"/>
    <property type="molecule type" value="Genomic_DNA"/>
</dbReference>
<dbReference type="Proteomes" id="UP000000925">
    <property type="component" value="Chromosome"/>
</dbReference>
<evidence type="ECO:0000313" key="2">
    <source>
        <dbReference type="EMBL" id="ADE53346.1"/>
    </source>
</evidence>
<proteinExistence type="predicted"/>